<dbReference type="InterPro" id="IPR002925">
    <property type="entry name" value="Dienelactn_hydro"/>
</dbReference>
<dbReference type="PANTHER" id="PTHR46623">
    <property type="entry name" value="CARBOXYMETHYLENEBUTENOLIDASE-RELATED"/>
    <property type="match status" value="1"/>
</dbReference>
<proteinExistence type="predicted"/>
<dbReference type="InterPro" id="IPR051049">
    <property type="entry name" value="Dienelactone_hydrolase-like"/>
</dbReference>
<feature type="domain" description="Dienelactone hydrolase" evidence="1">
    <location>
        <begin position="24"/>
        <end position="259"/>
    </location>
</feature>
<keyword evidence="2" id="KW-0378">Hydrolase</keyword>
<dbReference type="Pfam" id="PF01738">
    <property type="entry name" value="DLH"/>
    <property type="match status" value="1"/>
</dbReference>
<reference evidence="2 3" key="1">
    <citation type="submission" date="2021-01" db="EMBL/GenBank/DDBJ databases">
        <title>Sequencing the genomes of 1000 actinobacteria strains.</title>
        <authorList>
            <person name="Klenk H.-P."/>
        </authorList>
    </citation>
    <scope>NUCLEOTIDE SEQUENCE [LARGE SCALE GENOMIC DNA]</scope>
    <source>
        <strain evidence="2 3">DSM 13057</strain>
    </source>
</reference>
<sequence>MSSSPIIGNSTSKRVQLGSPGEYFEAYLASPDLPATQIKGAVIVIHEVWGLVDHIESIADRYAAEGYIALAPDLMGALAVSAEDASVLQQQLFAEDPEVRTAAQPRLRELMAPVAVPEFAASAITKLVQCVDYLEALQGVDGRVGVTGFCFGGSYAFSLAVADSRVRASVPFYGYANFTNELLREIDCPVLYFVGEDDHTLFSAVPALSTQMRESGVDFEAVSYPGAAHAFFNDSNPAAYREGPAADSWVRSLEFFASHLPADISPADTSPAM</sequence>
<comment type="caution">
    <text evidence="2">The sequence shown here is derived from an EMBL/GenBank/DDBJ whole genome shotgun (WGS) entry which is preliminary data.</text>
</comment>
<dbReference type="PANTHER" id="PTHR46623:SF6">
    <property type="entry name" value="ALPHA_BETA-HYDROLASES SUPERFAMILY PROTEIN"/>
    <property type="match status" value="1"/>
</dbReference>
<name>A0ABS2L3U5_9MICO</name>
<evidence type="ECO:0000313" key="2">
    <source>
        <dbReference type="EMBL" id="MBM7471561.1"/>
    </source>
</evidence>
<dbReference type="RefSeq" id="WP_205107634.1">
    <property type="nucleotide sequence ID" value="NZ_BAAAHT010000013.1"/>
</dbReference>
<dbReference type="Proteomes" id="UP000776164">
    <property type="component" value="Unassembled WGS sequence"/>
</dbReference>
<evidence type="ECO:0000259" key="1">
    <source>
        <dbReference type="Pfam" id="PF01738"/>
    </source>
</evidence>
<dbReference type="Gene3D" id="3.40.50.1820">
    <property type="entry name" value="alpha/beta hydrolase"/>
    <property type="match status" value="1"/>
</dbReference>
<dbReference type="SUPFAM" id="SSF53474">
    <property type="entry name" value="alpha/beta-Hydrolases"/>
    <property type="match status" value="1"/>
</dbReference>
<protein>
    <submittedName>
        <fullName evidence="2">Carboxymethylenebutenolidase</fullName>
        <ecNumber evidence="2">3.1.1.45</ecNumber>
    </submittedName>
</protein>
<evidence type="ECO:0000313" key="3">
    <source>
        <dbReference type="Proteomes" id="UP000776164"/>
    </source>
</evidence>
<dbReference type="InterPro" id="IPR029058">
    <property type="entry name" value="AB_hydrolase_fold"/>
</dbReference>
<accession>A0ABS2L3U5</accession>
<organism evidence="2 3">
    <name type="scientific">Subtercola frigoramans</name>
    <dbReference type="NCBI Taxonomy" id="120298"/>
    <lineage>
        <taxon>Bacteria</taxon>
        <taxon>Bacillati</taxon>
        <taxon>Actinomycetota</taxon>
        <taxon>Actinomycetes</taxon>
        <taxon>Micrococcales</taxon>
        <taxon>Microbacteriaceae</taxon>
        <taxon>Subtercola</taxon>
    </lineage>
</organism>
<dbReference type="GO" id="GO:0008806">
    <property type="term" value="F:carboxymethylenebutenolidase activity"/>
    <property type="evidence" value="ECO:0007669"/>
    <property type="project" value="UniProtKB-EC"/>
</dbReference>
<keyword evidence="3" id="KW-1185">Reference proteome</keyword>
<gene>
    <name evidence="2" type="ORF">JOE66_001195</name>
</gene>
<dbReference type="EC" id="3.1.1.45" evidence="2"/>
<dbReference type="EMBL" id="JAFBBU010000001">
    <property type="protein sequence ID" value="MBM7471561.1"/>
    <property type="molecule type" value="Genomic_DNA"/>
</dbReference>